<dbReference type="RefSeq" id="WP_072987230.1">
    <property type="nucleotide sequence ID" value="NZ_FQZB01000009.1"/>
</dbReference>
<evidence type="ECO:0000313" key="2">
    <source>
        <dbReference type="Proteomes" id="UP000184310"/>
    </source>
</evidence>
<dbReference type="AlphaFoldDB" id="A0A1M6KKF4"/>
<dbReference type="PROSITE" id="PS51257">
    <property type="entry name" value="PROKAR_LIPOPROTEIN"/>
    <property type="match status" value="1"/>
</dbReference>
<dbReference type="EMBL" id="FQZB01000009">
    <property type="protein sequence ID" value="SHJ59452.1"/>
    <property type="molecule type" value="Genomic_DNA"/>
</dbReference>
<dbReference type="STRING" id="1121302.SAMN02745163_02223"/>
<reference evidence="1 2" key="1">
    <citation type="submission" date="2016-11" db="EMBL/GenBank/DDBJ databases">
        <authorList>
            <person name="Jaros S."/>
            <person name="Januszkiewicz K."/>
            <person name="Wedrychowicz H."/>
        </authorList>
    </citation>
    <scope>NUCLEOTIDE SEQUENCE [LARGE SCALE GENOMIC DNA]</scope>
    <source>
        <strain evidence="1 2">DSM 21758</strain>
    </source>
</reference>
<accession>A0A1M6KKF4</accession>
<dbReference type="OrthoDB" id="1707181at2"/>
<protein>
    <submittedName>
        <fullName evidence="1">Stage III sporulation protein AH</fullName>
    </submittedName>
</protein>
<sequence>MNKKQMGIILTLLILIACAGVLSVKMNGKIDDPTGSIPSAISFNKEAKETTDKNDYFYEAKSIKDQQDAKYKEELKAVINDKNSTAKDKEEASKKIKDIDSAKNNETRIELGVKSKGFEDVVCLIEGNKKARVIVKAKEALTEKQNIQIQEVVLNVSKLKDVIIETK</sequence>
<organism evidence="1 2">
    <name type="scientific">Clostridium cavendishii DSM 21758</name>
    <dbReference type="NCBI Taxonomy" id="1121302"/>
    <lineage>
        <taxon>Bacteria</taxon>
        <taxon>Bacillati</taxon>
        <taxon>Bacillota</taxon>
        <taxon>Clostridia</taxon>
        <taxon>Eubacteriales</taxon>
        <taxon>Clostridiaceae</taxon>
        <taxon>Clostridium</taxon>
    </lineage>
</organism>
<dbReference type="InterPro" id="IPR038503">
    <property type="entry name" value="SpoIIIAH_sf"/>
</dbReference>
<keyword evidence="2" id="KW-1185">Reference proteome</keyword>
<gene>
    <name evidence="1" type="ORF">SAMN02745163_02223</name>
</gene>
<dbReference type="InterPro" id="IPR024232">
    <property type="entry name" value="SpoIIIAH"/>
</dbReference>
<name>A0A1M6KKF4_9CLOT</name>
<dbReference type="Pfam" id="PF12685">
    <property type="entry name" value="SpoIIIAH"/>
    <property type="match status" value="1"/>
</dbReference>
<proteinExistence type="predicted"/>
<dbReference type="Gene3D" id="1.10.287.4300">
    <property type="entry name" value="Stage III sporulation protein AH-like"/>
    <property type="match status" value="1"/>
</dbReference>
<evidence type="ECO:0000313" key="1">
    <source>
        <dbReference type="EMBL" id="SHJ59452.1"/>
    </source>
</evidence>
<dbReference type="Proteomes" id="UP000184310">
    <property type="component" value="Unassembled WGS sequence"/>
</dbReference>